<evidence type="ECO:0000256" key="1">
    <source>
        <dbReference type="SAM" id="Coils"/>
    </source>
</evidence>
<feature type="coiled-coil region" evidence="1">
    <location>
        <begin position="267"/>
        <end position="298"/>
    </location>
</feature>
<feature type="transmembrane region" description="Helical" evidence="2">
    <location>
        <begin position="131"/>
        <end position="154"/>
    </location>
</feature>
<dbReference type="GO" id="GO:0043709">
    <property type="term" value="P:cell adhesion involved in single-species biofilm formation"/>
    <property type="evidence" value="ECO:0007669"/>
    <property type="project" value="TreeGrafter"/>
</dbReference>
<dbReference type="InterPro" id="IPR050469">
    <property type="entry name" value="Diguanylate_Cyclase"/>
</dbReference>
<dbReference type="FunFam" id="3.30.70.270:FF:000001">
    <property type="entry name" value="Diguanylate cyclase domain protein"/>
    <property type="match status" value="1"/>
</dbReference>
<feature type="transmembrane region" description="Helical" evidence="2">
    <location>
        <begin position="92"/>
        <end position="111"/>
    </location>
</feature>
<dbReference type="GO" id="GO:0005886">
    <property type="term" value="C:plasma membrane"/>
    <property type="evidence" value="ECO:0007669"/>
    <property type="project" value="TreeGrafter"/>
</dbReference>
<dbReference type="InterPro" id="IPR000160">
    <property type="entry name" value="GGDEF_dom"/>
</dbReference>
<evidence type="ECO:0000313" key="5">
    <source>
        <dbReference type="Proteomes" id="UP000252415"/>
    </source>
</evidence>
<dbReference type="PANTHER" id="PTHR45138">
    <property type="entry name" value="REGULATORY COMPONENTS OF SENSORY TRANSDUCTION SYSTEM"/>
    <property type="match status" value="1"/>
</dbReference>
<dbReference type="Proteomes" id="UP000252415">
    <property type="component" value="Unassembled WGS sequence"/>
</dbReference>
<proteinExistence type="predicted"/>
<dbReference type="InterPro" id="IPR029787">
    <property type="entry name" value="Nucleotide_cyclase"/>
</dbReference>
<keyword evidence="2" id="KW-1133">Transmembrane helix</keyword>
<dbReference type="EMBL" id="QPJD01000014">
    <property type="protein sequence ID" value="RCW43102.1"/>
    <property type="molecule type" value="Genomic_DNA"/>
</dbReference>
<dbReference type="GO" id="GO:0052621">
    <property type="term" value="F:diguanylate cyclase activity"/>
    <property type="evidence" value="ECO:0007669"/>
    <property type="project" value="TreeGrafter"/>
</dbReference>
<dbReference type="PROSITE" id="PS50887">
    <property type="entry name" value="GGDEF"/>
    <property type="match status" value="1"/>
</dbReference>
<dbReference type="CDD" id="cd01949">
    <property type="entry name" value="GGDEF"/>
    <property type="match status" value="1"/>
</dbReference>
<feature type="transmembrane region" description="Helical" evidence="2">
    <location>
        <begin position="20"/>
        <end position="42"/>
    </location>
</feature>
<keyword evidence="5" id="KW-1185">Reference proteome</keyword>
<dbReference type="Gene3D" id="3.30.70.270">
    <property type="match status" value="1"/>
</dbReference>
<reference evidence="4 5" key="1">
    <citation type="submission" date="2018-07" db="EMBL/GenBank/DDBJ databases">
        <title>Genomic Encyclopedia of Type Strains, Phase III (KMG-III): the genomes of soil and plant-associated and newly described type strains.</title>
        <authorList>
            <person name="Whitman W."/>
        </authorList>
    </citation>
    <scope>NUCLEOTIDE SEQUENCE [LARGE SCALE GENOMIC DNA]</scope>
    <source>
        <strain evidence="4 5">CECT 7506</strain>
    </source>
</reference>
<keyword evidence="2" id="KW-0812">Transmembrane</keyword>
<name>A0A368VQG0_9BACL</name>
<protein>
    <submittedName>
        <fullName evidence="4">Diguanylate cyclase (GGDEF)-like protein</fullName>
    </submittedName>
</protein>
<feature type="domain" description="GGDEF" evidence="3">
    <location>
        <begin position="209"/>
        <end position="343"/>
    </location>
</feature>
<feature type="transmembrane region" description="Helical" evidence="2">
    <location>
        <begin position="54"/>
        <end position="80"/>
    </location>
</feature>
<evidence type="ECO:0000256" key="2">
    <source>
        <dbReference type="SAM" id="Phobius"/>
    </source>
</evidence>
<dbReference type="SUPFAM" id="SSF55073">
    <property type="entry name" value="Nucleotide cyclase"/>
    <property type="match status" value="1"/>
</dbReference>
<organism evidence="4 5">
    <name type="scientific">Paenibacillus prosopidis</name>
    <dbReference type="NCBI Taxonomy" id="630520"/>
    <lineage>
        <taxon>Bacteria</taxon>
        <taxon>Bacillati</taxon>
        <taxon>Bacillota</taxon>
        <taxon>Bacilli</taxon>
        <taxon>Bacillales</taxon>
        <taxon>Paenibacillaceae</taxon>
        <taxon>Paenibacillus</taxon>
    </lineage>
</organism>
<dbReference type="SMART" id="SM00267">
    <property type="entry name" value="GGDEF"/>
    <property type="match status" value="1"/>
</dbReference>
<sequence>MIFILSAGFMIEYFKGTRALSFVLPILSVGFFSVALGTVFFLKNPLTRCVRYAAFSGFFIMYLFTLLTSTTSVTFTFVFPLATLFCMYLDRWFMTIVCSCVFTLNGVYIAAKLSSVEKLEIGEAAYNQFTTTMLIHSFVLLLFMSSLIAVVYVFNRLKKAMDHKIQEAIDARLTEQKLFAQATIDGLTGAYNRRHFVDKVREQLNDTSAATSLLLLDIDDFKQVNDEHGHLAGDQVLIEFSSIVKQVYAGQGIAGRVGGEEFAVFLLDKSEEESQAIAERLRETIENSKVRLNEEKEITVTVSGGIAYTKSNGMTFEELYQQADKALYTSKKNGKNKITLAESL</sequence>
<comment type="caution">
    <text evidence="4">The sequence shown here is derived from an EMBL/GenBank/DDBJ whole genome shotgun (WGS) entry which is preliminary data.</text>
</comment>
<keyword evidence="2" id="KW-0472">Membrane</keyword>
<gene>
    <name evidence="4" type="ORF">DFP97_114167</name>
</gene>
<dbReference type="InterPro" id="IPR043128">
    <property type="entry name" value="Rev_trsase/Diguanyl_cyclase"/>
</dbReference>
<keyword evidence="1" id="KW-0175">Coiled coil</keyword>
<evidence type="ECO:0000313" key="4">
    <source>
        <dbReference type="EMBL" id="RCW43102.1"/>
    </source>
</evidence>
<dbReference type="NCBIfam" id="TIGR00254">
    <property type="entry name" value="GGDEF"/>
    <property type="match status" value="1"/>
</dbReference>
<dbReference type="Pfam" id="PF00990">
    <property type="entry name" value="GGDEF"/>
    <property type="match status" value="1"/>
</dbReference>
<dbReference type="GO" id="GO:1902201">
    <property type="term" value="P:negative regulation of bacterial-type flagellum-dependent cell motility"/>
    <property type="evidence" value="ECO:0007669"/>
    <property type="project" value="TreeGrafter"/>
</dbReference>
<accession>A0A368VQG0</accession>
<dbReference type="AlphaFoldDB" id="A0A368VQG0"/>
<dbReference type="PANTHER" id="PTHR45138:SF9">
    <property type="entry name" value="DIGUANYLATE CYCLASE DGCM-RELATED"/>
    <property type="match status" value="1"/>
</dbReference>
<evidence type="ECO:0000259" key="3">
    <source>
        <dbReference type="PROSITE" id="PS50887"/>
    </source>
</evidence>